<comment type="subcellular location">
    <subcellularLocation>
        <location evidence="1">Cytoplasm</location>
    </subcellularLocation>
</comment>
<keyword evidence="5" id="KW-0698">rRNA processing</keyword>
<dbReference type="InterPro" id="IPR029026">
    <property type="entry name" value="tRNA_m1G_MTases_N"/>
</dbReference>
<evidence type="ECO:0000259" key="11">
    <source>
        <dbReference type="Pfam" id="PF04452"/>
    </source>
</evidence>
<name>A0AAV9ITW9_CYACA</name>
<dbReference type="AlphaFoldDB" id="A0AAV9ITW9"/>
<evidence type="ECO:0000256" key="5">
    <source>
        <dbReference type="ARBA" id="ARBA00022552"/>
    </source>
</evidence>
<dbReference type="InterPro" id="IPR046886">
    <property type="entry name" value="RsmE_MTase_dom"/>
</dbReference>
<gene>
    <name evidence="12" type="ORF">CDCA_CDCA05G1536</name>
</gene>
<keyword evidence="8" id="KW-0949">S-adenosyl-L-methionine</keyword>
<evidence type="ECO:0000256" key="8">
    <source>
        <dbReference type="ARBA" id="ARBA00022691"/>
    </source>
</evidence>
<keyword evidence="6" id="KW-0489">Methyltransferase</keyword>
<comment type="caution">
    <text evidence="12">The sequence shown here is derived from an EMBL/GenBank/DDBJ whole genome shotgun (WGS) entry which is preliminary data.</text>
</comment>
<evidence type="ECO:0000256" key="4">
    <source>
        <dbReference type="ARBA" id="ARBA00022490"/>
    </source>
</evidence>
<comment type="similarity">
    <text evidence="2">Belongs to the RNA methyltransferase RsmE family.</text>
</comment>
<evidence type="ECO:0000313" key="13">
    <source>
        <dbReference type="Proteomes" id="UP001301350"/>
    </source>
</evidence>
<feature type="domain" description="Ribosomal RNA small subunit methyltransferase E methyltransferase" evidence="11">
    <location>
        <begin position="136"/>
        <end position="317"/>
    </location>
</feature>
<dbReference type="Pfam" id="PF04452">
    <property type="entry name" value="Methyltrans_RNA"/>
    <property type="match status" value="1"/>
</dbReference>
<comment type="function">
    <text evidence="9">Specifically methylates the N3 position of the uracil ring of uridine 1498 (m3U1498) in 16S rRNA. Acts on the fully assembled 30S ribosomal subunit.</text>
</comment>
<evidence type="ECO:0000256" key="1">
    <source>
        <dbReference type="ARBA" id="ARBA00004496"/>
    </source>
</evidence>
<dbReference type="PANTHER" id="PTHR30027">
    <property type="entry name" value="RIBOSOMAL RNA SMALL SUBUNIT METHYLTRANSFERASE E"/>
    <property type="match status" value="1"/>
</dbReference>
<dbReference type="EMBL" id="JANCYW010000005">
    <property type="protein sequence ID" value="KAK4535511.1"/>
    <property type="molecule type" value="Genomic_DNA"/>
</dbReference>
<dbReference type="CDD" id="cd18084">
    <property type="entry name" value="RsmE-like"/>
    <property type="match status" value="1"/>
</dbReference>
<dbReference type="InterPro" id="IPR029028">
    <property type="entry name" value="Alpha/beta_knot_MTases"/>
</dbReference>
<protein>
    <recommendedName>
        <fullName evidence="3">16S rRNA (uracil(1498)-N(3))-methyltransferase</fullName>
        <ecNumber evidence="3">2.1.1.193</ecNumber>
    </recommendedName>
</protein>
<dbReference type="GO" id="GO:0005737">
    <property type="term" value="C:cytoplasm"/>
    <property type="evidence" value="ECO:0007669"/>
    <property type="project" value="UniProtKB-SubCell"/>
</dbReference>
<evidence type="ECO:0000256" key="2">
    <source>
        <dbReference type="ARBA" id="ARBA00005528"/>
    </source>
</evidence>
<evidence type="ECO:0000256" key="3">
    <source>
        <dbReference type="ARBA" id="ARBA00012328"/>
    </source>
</evidence>
<keyword evidence="13" id="KW-1185">Reference proteome</keyword>
<accession>A0AAV9ITW9</accession>
<dbReference type="Proteomes" id="UP001301350">
    <property type="component" value="Unassembled WGS sequence"/>
</dbReference>
<dbReference type="Gene3D" id="2.40.240.20">
    <property type="entry name" value="Hypothetical PUA domain-like, domain 1"/>
    <property type="match status" value="1"/>
</dbReference>
<dbReference type="GO" id="GO:0070475">
    <property type="term" value="P:rRNA base methylation"/>
    <property type="evidence" value="ECO:0007669"/>
    <property type="project" value="TreeGrafter"/>
</dbReference>
<dbReference type="InterPro" id="IPR006700">
    <property type="entry name" value="RsmE"/>
</dbReference>
<keyword evidence="4" id="KW-0963">Cytoplasm</keyword>
<keyword evidence="7" id="KW-0808">Transferase</keyword>
<evidence type="ECO:0000256" key="9">
    <source>
        <dbReference type="ARBA" id="ARBA00025699"/>
    </source>
</evidence>
<evidence type="ECO:0000256" key="7">
    <source>
        <dbReference type="ARBA" id="ARBA00022679"/>
    </source>
</evidence>
<dbReference type="GO" id="GO:0070042">
    <property type="term" value="F:rRNA (uridine-N3-)-methyltransferase activity"/>
    <property type="evidence" value="ECO:0007669"/>
    <property type="project" value="TreeGrafter"/>
</dbReference>
<reference evidence="12 13" key="1">
    <citation type="submission" date="2022-07" db="EMBL/GenBank/DDBJ databases">
        <title>Genome-wide signatures of adaptation to extreme environments.</title>
        <authorList>
            <person name="Cho C.H."/>
            <person name="Yoon H.S."/>
        </authorList>
    </citation>
    <scope>NUCLEOTIDE SEQUENCE [LARGE SCALE GENOMIC DNA]</scope>
    <source>
        <strain evidence="12 13">DBV 063 E5</strain>
    </source>
</reference>
<organism evidence="12 13">
    <name type="scientific">Cyanidium caldarium</name>
    <name type="common">Red alga</name>
    <dbReference type="NCBI Taxonomy" id="2771"/>
    <lineage>
        <taxon>Eukaryota</taxon>
        <taxon>Rhodophyta</taxon>
        <taxon>Bangiophyceae</taxon>
        <taxon>Cyanidiales</taxon>
        <taxon>Cyanidiaceae</taxon>
        <taxon>Cyanidium</taxon>
    </lineage>
</organism>
<evidence type="ECO:0000313" key="12">
    <source>
        <dbReference type="EMBL" id="KAK4535511.1"/>
    </source>
</evidence>
<dbReference type="SUPFAM" id="SSF75217">
    <property type="entry name" value="alpha/beta knot"/>
    <property type="match status" value="1"/>
</dbReference>
<evidence type="ECO:0000256" key="10">
    <source>
        <dbReference type="ARBA" id="ARBA00047944"/>
    </source>
</evidence>
<evidence type="ECO:0000256" key="6">
    <source>
        <dbReference type="ARBA" id="ARBA00022603"/>
    </source>
</evidence>
<dbReference type="PANTHER" id="PTHR30027:SF3">
    <property type="entry name" value="16S RRNA (URACIL(1498)-N(3))-METHYLTRANSFERASE"/>
    <property type="match status" value="1"/>
</dbReference>
<comment type="catalytic activity">
    <reaction evidence="10">
        <text>uridine(1498) in 16S rRNA + S-adenosyl-L-methionine = N(3)-methyluridine(1498) in 16S rRNA + S-adenosyl-L-homocysteine + H(+)</text>
        <dbReference type="Rhea" id="RHEA:42920"/>
        <dbReference type="Rhea" id="RHEA-COMP:10283"/>
        <dbReference type="Rhea" id="RHEA-COMP:10284"/>
        <dbReference type="ChEBI" id="CHEBI:15378"/>
        <dbReference type="ChEBI" id="CHEBI:57856"/>
        <dbReference type="ChEBI" id="CHEBI:59789"/>
        <dbReference type="ChEBI" id="CHEBI:65315"/>
        <dbReference type="ChEBI" id="CHEBI:74502"/>
        <dbReference type="EC" id="2.1.1.193"/>
    </reaction>
</comment>
<dbReference type="Gene3D" id="3.40.1280.10">
    <property type="match status" value="1"/>
</dbReference>
<dbReference type="EC" id="2.1.1.193" evidence="3"/>
<proteinExistence type="inferred from homology"/>
<sequence length="319" mass="35382">MAFVKLGRWASWRTRWSTTRSRRPRPTCTLWRALGAASTRPGRDIAERLFVPDLPRGDVTAGQRVALPESEQRHVRSRRYVDGDRVQLFDGSGWVVRGRLRNRGREVECLGVVSLPESEDDAVRAEAAADVGTAPRLTALVSTPKSAQRADWMVEKLSELSVHQLRHIDCARAEVDAAHIRKRSLTRWQHLCIAAAKQCLRDRLMDVAGGAAAPASDALWFASAVLSVDEVVSRVQQRSSHTVYLLAAPDAPLSLFQWRTRQPERWPWRDVALMVGPEGGFTRAEENALRDAGAVAVSLGRTRLRTETAAIAMAAALLD</sequence>